<evidence type="ECO:0000313" key="2">
    <source>
        <dbReference type="Proteomes" id="UP000774326"/>
    </source>
</evidence>
<dbReference type="Proteomes" id="UP000774326">
    <property type="component" value="Unassembled WGS sequence"/>
</dbReference>
<reference evidence="1" key="2">
    <citation type="submission" date="2021-01" db="EMBL/GenBank/DDBJ databases">
        <authorList>
            <person name="Schikora-Tamarit M.A."/>
        </authorList>
    </citation>
    <scope>NUCLEOTIDE SEQUENCE</scope>
    <source>
        <strain evidence="1">CBS2887</strain>
    </source>
</reference>
<gene>
    <name evidence="1" type="ORF">WICPIJ_008614</name>
</gene>
<dbReference type="EMBL" id="JAEUBG010004911">
    <property type="protein sequence ID" value="KAH3679513.1"/>
    <property type="molecule type" value="Genomic_DNA"/>
</dbReference>
<protein>
    <submittedName>
        <fullName evidence="1">Uncharacterized protein</fullName>
    </submittedName>
</protein>
<comment type="caution">
    <text evidence="1">The sequence shown here is derived from an EMBL/GenBank/DDBJ whole genome shotgun (WGS) entry which is preliminary data.</text>
</comment>
<organism evidence="1 2">
    <name type="scientific">Wickerhamomyces pijperi</name>
    <name type="common">Yeast</name>
    <name type="synonym">Pichia pijperi</name>
    <dbReference type="NCBI Taxonomy" id="599730"/>
    <lineage>
        <taxon>Eukaryota</taxon>
        <taxon>Fungi</taxon>
        <taxon>Dikarya</taxon>
        <taxon>Ascomycota</taxon>
        <taxon>Saccharomycotina</taxon>
        <taxon>Saccharomycetes</taxon>
        <taxon>Phaffomycetales</taxon>
        <taxon>Wickerhamomycetaceae</taxon>
        <taxon>Wickerhamomyces</taxon>
    </lineage>
</organism>
<sequence length="106" mass="11616">MLYTQNLPLSHSSTITSHVGPSTPNELFPNFTFLPDNLTSPKHSSCKTSSVSNLMAQSLQLINNFLWDSLFNVNHSDGIRHRTISTMTGIGVIRSGIRGKGDSRSV</sequence>
<accession>A0A9P8PW43</accession>
<keyword evidence="2" id="KW-1185">Reference proteome</keyword>
<name>A0A9P8PW43_WICPI</name>
<evidence type="ECO:0000313" key="1">
    <source>
        <dbReference type="EMBL" id="KAH3679513.1"/>
    </source>
</evidence>
<reference evidence="1" key="1">
    <citation type="journal article" date="2021" name="Open Biol.">
        <title>Shared evolutionary footprints suggest mitochondrial oxidative damage underlies multiple complex I losses in fungi.</title>
        <authorList>
            <person name="Schikora-Tamarit M.A."/>
            <person name="Marcet-Houben M."/>
            <person name="Nosek J."/>
            <person name="Gabaldon T."/>
        </authorList>
    </citation>
    <scope>NUCLEOTIDE SEQUENCE</scope>
    <source>
        <strain evidence="1">CBS2887</strain>
    </source>
</reference>
<proteinExistence type="predicted"/>
<dbReference type="AlphaFoldDB" id="A0A9P8PW43"/>